<dbReference type="Proteomes" id="UP001601197">
    <property type="component" value="Unassembled WGS sequence"/>
</dbReference>
<dbReference type="RefSeq" id="WP_388348988.1">
    <property type="nucleotide sequence ID" value="NZ_JBIAFJ010000018.1"/>
</dbReference>
<reference evidence="2 3" key="1">
    <citation type="submission" date="2024-10" db="EMBL/GenBank/DDBJ databases">
        <title>The Natural Products Discovery Center: Release of the First 8490 Sequenced Strains for Exploring Actinobacteria Biosynthetic Diversity.</title>
        <authorList>
            <person name="Kalkreuter E."/>
            <person name="Kautsar S.A."/>
            <person name="Yang D."/>
            <person name="Bader C.D."/>
            <person name="Teijaro C.N."/>
            <person name="Fluegel L."/>
            <person name="Davis C.M."/>
            <person name="Simpson J.R."/>
            <person name="Lauterbach L."/>
            <person name="Steele A.D."/>
            <person name="Gui C."/>
            <person name="Meng S."/>
            <person name="Li G."/>
            <person name="Viehrig K."/>
            <person name="Ye F."/>
            <person name="Su P."/>
            <person name="Kiefer A.F."/>
            <person name="Nichols A."/>
            <person name="Cepeda A.J."/>
            <person name="Yan W."/>
            <person name="Fan B."/>
            <person name="Jiang Y."/>
            <person name="Adhikari A."/>
            <person name="Zheng C.-J."/>
            <person name="Schuster L."/>
            <person name="Cowan T.M."/>
            <person name="Smanski M.J."/>
            <person name="Chevrette M.G."/>
            <person name="De Carvalho L.P.S."/>
            <person name="Shen B."/>
        </authorList>
    </citation>
    <scope>NUCLEOTIDE SEQUENCE [LARGE SCALE GENOMIC DNA]</scope>
    <source>
        <strain evidence="2 3">NPDC007147</strain>
    </source>
</reference>
<keyword evidence="3" id="KW-1185">Reference proteome</keyword>
<evidence type="ECO:0000313" key="2">
    <source>
        <dbReference type="EMBL" id="MFE9171821.1"/>
    </source>
</evidence>
<name>A0ABW6KVA4_9ACTN</name>
<dbReference type="SUPFAM" id="SSF46689">
    <property type="entry name" value="Homeodomain-like"/>
    <property type="match status" value="1"/>
</dbReference>
<proteinExistence type="predicted"/>
<dbReference type="Gene3D" id="1.10.10.60">
    <property type="entry name" value="Homeodomain-like"/>
    <property type="match status" value="1"/>
</dbReference>
<protein>
    <submittedName>
        <fullName evidence="2">Transposase</fullName>
    </submittedName>
</protein>
<dbReference type="InterPro" id="IPR009057">
    <property type="entry name" value="Homeodomain-like_sf"/>
</dbReference>
<sequence>MPQPYRKEFREDVVRVACNREPGVPLEQVAADFGAPRASSTRWLRRTDIDEGARPGTTSSESAGLREARGRVRMREQESEVLRRAAACLPQANLPAK</sequence>
<evidence type="ECO:0000256" key="1">
    <source>
        <dbReference type="SAM" id="MobiDB-lite"/>
    </source>
</evidence>
<gene>
    <name evidence="2" type="ORF">ACFYNZ_20335</name>
</gene>
<comment type="caution">
    <text evidence="2">The sequence shown here is derived from an EMBL/GenBank/DDBJ whole genome shotgun (WGS) entry which is preliminary data.</text>
</comment>
<accession>A0ABW6KVA4</accession>
<organism evidence="2 3">
    <name type="scientific">Streptomyces kebangsaanensis</name>
    <dbReference type="NCBI Taxonomy" id="864058"/>
    <lineage>
        <taxon>Bacteria</taxon>
        <taxon>Bacillati</taxon>
        <taxon>Actinomycetota</taxon>
        <taxon>Actinomycetes</taxon>
        <taxon>Kitasatosporales</taxon>
        <taxon>Streptomycetaceae</taxon>
        <taxon>Streptomyces</taxon>
    </lineage>
</organism>
<dbReference type="EMBL" id="JBIAFJ010000018">
    <property type="protein sequence ID" value="MFE9171821.1"/>
    <property type="molecule type" value="Genomic_DNA"/>
</dbReference>
<evidence type="ECO:0000313" key="3">
    <source>
        <dbReference type="Proteomes" id="UP001601197"/>
    </source>
</evidence>
<feature type="region of interest" description="Disordered" evidence="1">
    <location>
        <begin position="48"/>
        <end position="72"/>
    </location>
</feature>